<dbReference type="PROSITE" id="PS50966">
    <property type="entry name" value="ZF_SWIM"/>
    <property type="match status" value="1"/>
</dbReference>
<evidence type="ECO:0000256" key="6">
    <source>
        <dbReference type="ARBA" id="ARBA00022771"/>
    </source>
</evidence>
<keyword evidence="10" id="KW-0961">Cell wall biogenesis/degradation</keyword>
<name>A0A068VFM9_COFCA</name>
<dbReference type="SUPFAM" id="SSF51126">
    <property type="entry name" value="Pectin lyase-like"/>
    <property type="match status" value="1"/>
</dbReference>
<evidence type="ECO:0000256" key="7">
    <source>
        <dbReference type="ARBA" id="ARBA00022801"/>
    </source>
</evidence>
<dbReference type="Gramene" id="CDP19359">
    <property type="protein sequence ID" value="CDP19359"/>
    <property type="gene ID" value="GSCOC_T00012173001"/>
</dbReference>
<feature type="domain" description="SWIM-type" evidence="13">
    <location>
        <begin position="299"/>
        <end position="347"/>
    </location>
</feature>
<organism evidence="14 15">
    <name type="scientific">Coffea canephora</name>
    <name type="common">Robusta coffee</name>
    <dbReference type="NCBI Taxonomy" id="49390"/>
    <lineage>
        <taxon>Eukaryota</taxon>
        <taxon>Viridiplantae</taxon>
        <taxon>Streptophyta</taxon>
        <taxon>Embryophyta</taxon>
        <taxon>Tracheophyta</taxon>
        <taxon>Spermatophyta</taxon>
        <taxon>Magnoliopsida</taxon>
        <taxon>eudicotyledons</taxon>
        <taxon>Gunneridae</taxon>
        <taxon>Pentapetalae</taxon>
        <taxon>asterids</taxon>
        <taxon>lamiids</taxon>
        <taxon>Gentianales</taxon>
        <taxon>Rubiaceae</taxon>
        <taxon>Ixoroideae</taxon>
        <taxon>Gardenieae complex</taxon>
        <taxon>Bertiereae - Coffeeae clade</taxon>
        <taxon>Coffeeae</taxon>
        <taxon>Coffea</taxon>
    </lineage>
</organism>
<dbReference type="InterPro" id="IPR011050">
    <property type="entry name" value="Pectin_lyase_fold/virulence"/>
</dbReference>
<keyword evidence="5" id="KW-0479">Metal-binding</keyword>
<evidence type="ECO:0000256" key="1">
    <source>
        <dbReference type="ARBA" id="ARBA00004191"/>
    </source>
</evidence>
<dbReference type="Gene3D" id="2.160.20.10">
    <property type="entry name" value="Single-stranded right-handed beta-helix, Pectin lyase-like"/>
    <property type="match status" value="2"/>
</dbReference>
<evidence type="ECO:0000256" key="12">
    <source>
        <dbReference type="RuleBase" id="RU361169"/>
    </source>
</evidence>
<keyword evidence="8" id="KW-0862">Zinc</keyword>
<dbReference type="PANTHER" id="PTHR31375">
    <property type="match status" value="1"/>
</dbReference>
<keyword evidence="4" id="KW-0964">Secreted</keyword>
<evidence type="ECO:0000256" key="10">
    <source>
        <dbReference type="ARBA" id="ARBA00023316"/>
    </source>
</evidence>
<dbReference type="GO" id="GO:0004650">
    <property type="term" value="F:polygalacturonase activity"/>
    <property type="evidence" value="ECO:0007669"/>
    <property type="project" value="InterPro"/>
</dbReference>
<dbReference type="STRING" id="49390.A0A068VFM9"/>
<dbReference type="GO" id="GO:0005975">
    <property type="term" value="P:carbohydrate metabolic process"/>
    <property type="evidence" value="ECO:0007669"/>
    <property type="project" value="InterPro"/>
</dbReference>
<evidence type="ECO:0000256" key="2">
    <source>
        <dbReference type="ARBA" id="ARBA00008834"/>
    </source>
</evidence>
<dbReference type="SMART" id="SM00575">
    <property type="entry name" value="ZnF_PMZ"/>
    <property type="match status" value="1"/>
</dbReference>
<gene>
    <name evidence="14" type="ORF">GSCOC_T00012173001</name>
</gene>
<sequence length="599" mass="66539">MGVDRGLFKLNIFFRQPCGRSSYNVSPVVDDETLEIMYDVWNEIAPYIAELYIEKEKIFQNPRVTGTFISPNTNCGPMMSLVHACMDPTRFRPYFSTAIPETASVSQFPYGDCVRDSIAESCCSYGFNFTAGPSHCNSPLANDSEHDVEDVEESESVDVIGSNSDGEIEQRGVHQDRENQQSFYASSILSYAPRGLKFFFNIETEKWCLTHDGEHRWGILTTNISESYNNVLRGARHLPIRACIDLTFHRTVELFKTRREDARHYRNLFPPKIWRKFKNSDQKAGSHRVVEFDGSSEVYKVVTNRRVDGKGGNTQTVKYFEKTCSCGKWQCYRLPCSHVLAVCRHRRDSLTSSFLAIPFLFVFFLFPSAESYGAKSDGRSDSTNSFLSAWPAACASAKPATIFVPRGRFLVGGASFLGQNCKNNAITICINGTLVAPSDYNVLGYTGNWLKFERTNGLSIYGGTLDGQGTGIWACKNSGKNCPQGARVVLDDSKIKFLFQHAVMVNVQNPIIIDQNYCPNRATCPGQGSGVRISGVTYQDVHGTSATKVAVNFDCSKKYPCSRISLEDVNLTYKDQPAMASCVNAGGSSSGLVQPKACL</sequence>
<dbReference type="AlphaFoldDB" id="A0A068VFM9"/>
<dbReference type="GO" id="GO:0008270">
    <property type="term" value="F:zinc ion binding"/>
    <property type="evidence" value="ECO:0007669"/>
    <property type="project" value="UniProtKB-KW"/>
</dbReference>
<keyword evidence="6 11" id="KW-0863">Zinc-finger</keyword>
<comment type="similarity">
    <text evidence="2 12">Belongs to the glycosyl hydrolase 28 family.</text>
</comment>
<evidence type="ECO:0000313" key="15">
    <source>
        <dbReference type="Proteomes" id="UP000295252"/>
    </source>
</evidence>
<reference evidence="15" key="1">
    <citation type="journal article" date="2014" name="Science">
        <title>The coffee genome provides insight into the convergent evolution of caffeine biosynthesis.</title>
        <authorList>
            <person name="Denoeud F."/>
            <person name="Carretero-Paulet L."/>
            <person name="Dereeper A."/>
            <person name="Droc G."/>
            <person name="Guyot R."/>
            <person name="Pietrella M."/>
            <person name="Zheng C."/>
            <person name="Alberti A."/>
            <person name="Anthony F."/>
            <person name="Aprea G."/>
            <person name="Aury J.M."/>
            <person name="Bento P."/>
            <person name="Bernard M."/>
            <person name="Bocs S."/>
            <person name="Campa C."/>
            <person name="Cenci A."/>
            <person name="Combes M.C."/>
            <person name="Crouzillat D."/>
            <person name="Da Silva C."/>
            <person name="Daddiego L."/>
            <person name="De Bellis F."/>
            <person name="Dussert S."/>
            <person name="Garsmeur O."/>
            <person name="Gayraud T."/>
            <person name="Guignon V."/>
            <person name="Jahn K."/>
            <person name="Jamilloux V."/>
            <person name="Joet T."/>
            <person name="Labadie K."/>
            <person name="Lan T."/>
            <person name="Leclercq J."/>
            <person name="Lepelley M."/>
            <person name="Leroy T."/>
            <person name="Li L.T."/>
            <person name="Librado P."/>
            <person name="Lopez L."/>
            <person name="Munoz A."/>
            <person name="Noel B."/>
            <person name="Pallavicini A."/>
            <person name="Perrotta G."/>
            <person name="Poncet V."/>
            <person name="Pot D."/>
            <person name="Priyono X."/>
            <person name="Rigoreau M."/>
            <person name="Rouard M."/>
            <person name="Rozas J."/>
            <person name="Tranchant-Dubreuil C."/>
            <person name="VanBuren R."/>
            <person name="Zhang Q."/>
            <person name="Andrade A.C."/>
            <person name="Argout X."/>
            <person name="Bertrand B."/>
            <person name="de Kochko A."/>
            <person name="Graziosi G."/>
            <person name="Henry R.J."/>
            <person name="Jayarama X."/>
            <person name="Ming R."/>
            <person name="Nagai C."/>
            <person name="Rounsley S."/>
            <person name="Sankoff D."/>
            <person name="Giuliano G."/>
            <person name="Albert V.A."/>
            <person name="Wincker P."/>
            <person name="Lashermes P."/>
        </authorList>
    </citation>
    <scope>NUCLEOTIDE SEQUENCE [LARGE SCALE GENOMIC DNA]</scope>
    <source>
        <strain evidence="15">cv. DH200-94</strain>
    </source>
</reference>
<dbReference type="InterPro" id="IPR007527">
    <property type="entry name" value="Znf_SWIM"/>
</dbReference>
<dbReference type="Pfam" id="PF00295">
    <property type="entry name" value="Glyco_hydro_28"/>
    <property type="match status" value="2"/>
</dbReference>
<evidence type="ECO:0000256" key="3">
    <source>
        <dbReference type="ARBA" id="ARBA00022512"/>
    </source>
</evidence>
<keyword evidence="7 12" id="KW-0378">Hydrolase</keyword>
<evidence type="ECO:0000313" key="14">
    <source>
        <dbReference type="EMBL" id="CDP19359.1"/>
    </source>
</evidence>
<dbReference type="Proteomes" id="UP000295252">
    <property type="component" value="Unassembled WGS sequence"/>
</dbReference>
<protein>
    <submittedName>
        <fullName evidence="14">DH200=94 genomic scaffold, scaffold_454</fullName>
    </submittedName>
</protein>
<dbReference type="InterPro" id="IPR006564">
    <property type="entry name" value="Znf_PMZ"/>
</dbReference>
<comment type="subcellular location">
    <subcellularLocation>
        <location evidence="1">Secreted</location>
        <location evidence="1">Cell wall</location>
    </subcellularLocation>
</comment>
<keyword evidence="9 12" id="KW-0326">Glycosidase</keyword>
<dbReference type="InterPro" id="IPR000743">
    <property type="entry name" value="Glyco_hydro_28"/>
</dbReference>
<keyword evidence="3" id="KW-0134">Cell wall</keyword>
<evidence type="ECO:0000256" key="4">
    <source>
        <dbReference type="ARBA" id="ARBA00022525"/>
    </source>
</evidence>
<dbReference type="InParanoid" id="A0A068VFM9"/>
<dbReference type="InterPro" id="IPR012334">
    <property type="entry name" value="Pectin_lyas_fold"/>
</dbReference>
<dbReference type="EMBL" id="HG739538">
    <property type="protein sequence ID" value="CDP19359.1"/>
    <property type="molecule type" value="Genomic_DNA"/>
</dbReference>
<dbReference type="Pfam" id="PF04434">
    <property type="entry name" value="SWIM"/>
    <property type="match status" value="1"/>
</dbReference>
<proteinExistence type="inferred from homology"/>
<evidence type="ECO:0000256" key="11">
    <source>
        <dbReference type="PROSITE-ProRule" id="PRU00325"/>
    </source>
</evidence>
<evidence type="ECO:0000256" key="5">
    <source>
        <dbReference type="ARBA" id="ARBA00022723"/>
    </source>
</evidence>
<dbReference type="GO" id="GO:0071555">
    <property type="term" value="P:cell wall organization"/>
    <property type="evidence" value="ECO:0007669"/>
    <property type="project" value="UniProtKB-KW"/>
</dbReference>
<accession>A0A068VFM9</accession>
<dbReference type="OrthoDB" id="1747431at2759"/>
<keyword evidence="15" id="KW-1185">Reference proteome</keyword>
<evidence type="ECO:0000256" key="9">
    <source>
        <dbReference type="ARBA" id="ARBA00023295"/>
    </source>
</evidence>
<evidence type="ECO:0000256" key="8">
    <source>
        <dbReference type="ARBA" id="ARBA00022833"/>
    </source>
</evidence>
<evidence type="ECO:0000259" key="13">
    <source>
        <dbReference type="PROSITE" id="PS50966"/>
    </source>
</evidence>